<dbReference type="EMBL" id="BART01031040">
    <property type="protein sequence ID" value="GAH10044.1"/>
    <property type="molecule type" value="Genomic_DNA"/>
</dbReference>
<proteinExistence type="predicted"/>
<organism evidence="2">
    <name type="scientific">marine sediment metagenome</name>
    <dbReference type="NCBI Taxonomy" id="412755"/>
    <lineage>
        <taxon>unclassified sequences</taxon>
        <taxon>metagenomes</taxon>
        <taxon>ecological metagenomes</taxon>
    </lineage>
</organism>
<feature type="coiled-coil region" evidence="1">
    <location>
        <begin position="9"/>
        <end position="93"/>
    </location>
</feature>
<accession>X1DYR0</accession>
<feature type="non-terminal residue" evidence="2">
    <location>
        <position position="1"/>
    </location>
</feature>
<dbReference type="Gene3D" id="6.10.250.660">
    <property type="match status" value="1"/>
</dbReference>
<name>X1DYR0_9ZZZZ</name>
<gene>
    <name evidence="2" type="ORF">S01H4_54014</name>
</gene>
<comment type="caution">
    <text evidence="2">The sequence shown here is derived from an EMBL/GenBank/DDBJ whole genome shotgun (WGS) entry which is preliminary data.</text>
</comment>
<reference evidence="2" key="1">
    <citation type="journal article" date="2014" name="Front. Microbiol.">
        <title>High frequency of phylogenetically diverse reductive dehalogenase-homologous genes in deep subseafloor sedimentary metagenomes.</title>
        <authorList>
            <person name="Kawai M."/>
            <person name="Futagami T."/>
            <person name="Toyoda A."/>
            <person name="Takaki Y."/>
            <person name="Nishi S."/>
            <person name="Hori S."/>
            <person name="Arai W."/>
            <person name="Tsubouchi T."/>
            <person name="Morono Y."/>
            <person name="Uchiyama I."/>
            <person name="Ito T."/>
            <person name="Fujiyama A."/>
            <person name="Inagaki F."/>
            <person name="Takami H."/>
        </authorList>
    </citation>
    <scope>NUCLEOTIDE SEQUENCE</scope>
    <source>
        <strain evidence="2">Expedition CK06-06</strain>
    </source>
</reference>
<keyword evidence="1" id="KW-0175">Coiled coil</keyword>
<protein>
    <submittedName>
        <fullName evidence="2">Uncharacterized protein</fullName>
    </submittedName>
</protein>
<sequence>KHQLIAAENMRLEKELKQRDKQIERQKELLEKCLQEKKAWKERAQQNIKEQVDSILMVVMEKIEELSKENKKLKAQIEQLKAELEEAKKLAATVTS</sequence>
<evidence type="ECO:0000313" key="2">
    <source>
        <dbReference type="EMBL" id="GAH10044.1"/>
    </source>
</evidence>
<evidence type="ECO:0000256" key="1">
    <source>
        <dbReference type="SAM" id="Coils"/>
    </source>
</evidence>
<dbReference type="AlphaFoldDB" id="X1DYR0"/>